<name>D3BVM6_HETP5</name>
<accession>D3BVM6</accession>
<dbReference type="Pfam" id="PF00293">
    <property type="entry name" value="NUDIX"/>
    <property type="match status" value="1"/>
</dbReference>
<feature type="transmembrane region" description="Helical" evidence="7">
    <location>
        <begin position="218"/>
        <end position="238"/>
    </location>
</feature>
<dbReference type="FunCoup" id="D3BVM6">
    <property type="interactions" value="21"/>
</dbReference>
<dbReference type="InterPro" id="IPR000086">
    <property type="entry name" value="NUDIX_hydrolase_dom"/>
</dbReference>
<dbReference type="Gene3D" id="3.90.79.10">
    <property type="entry name" value="Nucleoside Triphosphate Pyrophosphohydrolase"/>
    <property type="match status" value="1"/>
</dbReference>
<evidence type="ECO:0000256" key="4">
    <source>
        <dbReference type="ARBA" id="ARBA00022989"/>
    </source>
</evidence>
<dbReference type="SUPFAM" id="SSF103473">
    <property type="entry name" value="MFS general substrate transporter"/>
    <property type="match status" value="1"/>
</dbReference>
<dbReference type="GO" id="GO:0035348">
    <property type="term" value="P:acetyl-CoA transmembrane transport"/>
    <property type="evidence" value="ECO:0007669"/>
    <property type="project" value="InterPro"/>
</dbReference>
<comment type="caution">
    <text evidence="9">The sequence shown here is derived from an EMBL/GenBank/DDBJ whole genome shotgun (WGS) entry which is preliminary data.</text>
</comment>
<dbReference type="STRING" id="670386.D3BVM6"/>
<dbReference type="SUPFAM" id="SSF55811">
    <property type="entry name" value="Nudix"/>
    <property type="match status" value="1"/>
</dbReference>
<evidence type="ECO:0000256" key="3">
    <source>
        <dbReference type="ARBA" id="ARBA00022801"/>
    </source>
</evidence>
<dbReference type="PROSITE" id="PS00893">
    <property type="entry name" value="NUDIX_BOX"/>
    <property type="match status" value="1"/>
</dbReference>
<keyword evidence="2 7" id="KW-0812">Transmembrane</keyword>
<dbReference type="InterPro" id="IPR015797">
    <property type="entry name" value="NUDIX_hydrolase-like_dom_sf"/>
</dbReference>
<reference evidence="9 10" key="1">
    <citation type="journal article" date="2011" name="Genome Res.">
        <title>Phylogeny-wide analysis of social amoeba genomes highlights ancient origins for complex intercellular communication.</title>
        <authorList>
            <person name="Heidel A.J."/>
            <person name="Lawal H.M."/>
            <person name="Felder M."/>
            <person name="Schilde C."/>
            <person name="Helps N.R."/>
            <person name="Tunggal B."/>
            <person name="Rivero F."/>
            <person name="John U."/>
            <person name="Schleicher M."/>
            <person name="Eichinger L."/>
            <person name="Platzer M."/>
            <person name="Noegel A.A."/>
            <person name="Schaap P."/>
            <person name="Gloeckner G."/>
        </authorList>
    </citation>
    <scope>NUCLEOTIDE SEQUENCE [LARGE SCALE GENOMIC DNA]</scope>
    <source>
        <strain evidence="10">ATCC 26659 / Pp 5 / PN500</strain>
    </source>
</reference>
<evidence type="ECO:0000256" key="6">
    <source>
        <dbReference type="SAM" id="MobiDB-lite"/>
    </source>
</evidence>
<dbReference type="GO" id="GO:0016020">
    <property type="term" value="C:membrane"/>
    <property type="evidence" value="ECO:0007669"/>
    <property type="project" value="UniProtKB-SubCell"/>
</dbReference>
<organism evidence="9 10">
    <name type="scientific">Heterostelium pallidum (strain ATCC 26659 / Pp 5 / PN500)</name>
    <name type="common">Cellular slime mold</name>
    <name type="synonym">Polysphondylium pallidum</name>
    <dbReference type="NCBI Taxonomy" id="670386"/>
    <lineage>
        <taxon>Eukaryota</taxon>
        <taxon>Amoebozoa</taxon>
        <taxon>Evosea</taxon>
        <taxon>Eumycetozoa</taxon>
        <taxon>Dictyostelia</taxon>
        <taxon>Acytosteliales</taxon>
        <taxon>Acytosteliaceae</taxon>
        <taxon>Heterostelium</taxon>
    </lineage>
</organism>
<dbReference type="PANTHER" id="PTHR12778">
    <property type="entry name" value="SOLUTE CARRIER FAMILY 33 ACETYL-COA TRANSPORTER -RELATED"/>
    <property type="match status" value="1"/>
</dbReference>
<dbReference type="InterPro" id="IPR004752">
    <property type="entry name" value="AmpG_permease/AT-1"/>
</dbReference>
<dbReference type="EMBL" id="ADBJ01000063">
    <property type="protein sequence ID" value="EFA74529.1"/>
    <property type="molecule type" value="Genomic_DNA"/>
</dbReference>
<dbReference type="InterPro" id="IPR036259">
    <property type="entry name" value="MFS_trans_sf"/>
</dbReference>
<dbReference type="Pfam" id="PF13000">
    <property type="entry name" value="Acatn"/>
    <property type="match status" value="3"/>
</dbReference>
<comment type="subcellular location">
    <subcellularLocation>
        <location evidence="1">Membrane</location>
        <topology evidence="1">Multi-pass membrane protein</topology>
    </subcellularLocation>
</comment>
<sequence length="571" mass="65267">MILTVKHFLFRKFGNDTSNIIWLIVLYLFQGIPVGLAFSTIPFLLHKSATYTQIDSVVSVRRQYLLAKVWSAVYLAVSKSEDRQSDSDVFSEVSSPTFAATNKKIEDHHTHDYQQQLAQHDAIEDRSDDVEDISSKMAPIQIYKSLWKIITLPHIQTLSILFLTCKIVFQSNDALSLRLLEKGMKKEDLASFSIIQFPCTLLFSLISSKMIKDKPLSLWTNAYLLGIIVVSLNMIALSNFQTGWFYYLLLLSISLFSSFVSTTMQVAQGSFFLKISDKAIGGTYLTLLNTDYFSKNICKIPNGETIKYKGISEQIIQQCRQLGGKLETVHDGYFIVTFALIIYGLFMYRVLQKKFVPIQQIKPVPIRDSMSTDNKEKQSEPQQQQPQQQDDKIGKVVNVSLTFVKHNNKYLLVQERDHSVFTTIQWFNPAGRVERGETFQAAALREAKEESGVDVKIDGIIKILNSPQFGSWPSRMLVYFMCSPVWSGGDYPPTKTTEDEHSLQSKWFTVEEIAQLDLRSQSVIEIIRYIESPDFKLYPADLICLEGKSWWETPNNPKTTSKPTLRKKFFG</sequence>
<feature type="domain" description="Nudix hydrolase" evidence="8">
    <location>
        <begin position="394"/>
        <end position="531"/>
    </location>
</feature>
<feature type="transmembrane region" description="Helical" evidence="7">
    <location>
        <begin position="189"/>
        <end position="206"/>
    </location>
</feature>
<evidence type="ECO:0000256" key="5">
    <source>
        <dbReference type="ARBA" id="ARBA00023136"/>
    </source>
</evidence>
<evidence type="ECO:0000256" key="1">
    <source>
        <dbReference type="ARBA" id="ARBA00004141"/>
    </source>
</evidence>
<feature type="transmembrane region" description="Helical" evidence="7">
    <location>
        <begin position="332"/>
        <end position="351"/>
    </location>
</feature>
<dbReference type="RefSeq" id="XP_020426663.1">
    <property type="nucleotide sequence ID" value="XM_020571074.1"/>
</dbReference>
<feature type="transmembrane region" description="Helical" evidence="7">
    <location>
        <begin position="20"/>
        <end position="45"/>
    </location>
</feature>
<gene>
    <name evidence="9" type="ORF">PPL_00027</name>
</gene>
<evidence type="ECO:0000256" key="2">
    <source>
        <dbReference type="ARBA" id="ARBA00022692"/>
    </source>
</evidence>
<feature type="region of interest" description="Disordered" evidence="6">
    <location>
        <begin position="368"/>
        <end position="391"/>
    </location>
</feature>
<evidence type="ECO:0000259" key="8">
    <source>
        <dbReference type="PROSITE" id="PS51462"/>
    </source>
</evidence>
<evidence type="ECO:0000313" key="10">
    <source>
        <dbReference type="Proteomes" id="UP000001396"/>
    </source>
</evidence>
<dbReference type="AlphaFoldDB" id="D3BVM6"/>
<dbReference type="InterPro" id="IPR024371">
    <property type="entry name" value="AcetylCoA_trans_1-like"/>
</dbReference>
<dbReference type="GeneID" id="31355561"/>
<protein>
    <submittedName>
        <fullName evidence="9">Putative acetyl-CoA transporter</fullName>
    </submittedName>
</protein>
<keyword evidence="5 7" id="KW-0472">Membrane</keyword>
<dbReference type="GO" id="GO:0008521">
    <property type="term" value="F:acetyl-CoA transmembrane transporter activity"/>
    <property type="evidence" value="ECO:0007669"/>
    <property type="project" value="InterPro"/>
</dbReference>
<keyword evidence="10" id="KW-1185">Reference proteome</keyword>
<keyword evidence="4 7" id="KW-1133">Transmembrane helix</keyword>
<dbReference type="PANTHER" id="PTHR12778:SF9">
    <property type="entry name" value="ACETYL-COENZYME A TRANSPORTER 1"/>
    <property type="match status" value="1"/>
</dbReference>
<evidence type="ECO:0000313" key="9">
    <source>
        <dbReference type="EMBL" id="EFA74529.1"/>
    </source>
</evidence>
<proteinExistence type="predicted"/>
<dbReference type="InterPro" id="IPR020084">
    <property type="entry name" value="NUDIX_hydrolase_CS"/>
</dbReference>
<dbReference type="GO" id="GO:0016787">
    <property type="term" value="F:hydrolase activity"/>
    <property type="evidence" value="ECO:0007669"/>
    <property type="project" value="UniProtKB-KW"/>
</dbReference>
<feature type="transmembrane region" description="Helical" evidence="7">
    <location>
        <begin position="244"/>
        <end position="264"/>
    </location>
</feature>
<dbReference type="PROSITE" id="PS51462">
    <property type="entry name" value="NUDIX"/>
    <property type="match status" value="1"/>
</dbReference>
<dbReference type="InParanoid" id="D3BVM6"/>
<evidence type="ECO:0000256" key="7">
    <source>
        <dbReference type="SAM" id="Phobius"/>
    </source>
</evidence>
<dbReference type="Proteomes" id="UP000001396">
    <property type="component" value="Unassembled WGS sequence"/>
</dbReference>
<keyword evidence="3" id="KW-0378">Hydrolase</keyword>